<evidence type="ECO:0000313" key="3">
    <source>
        <dbReference type="Proteomes" id="UP000278807"/>
    </source>
</evidence>
<feature type="region of interest" description="Disordered" evidence="1">
    <location>
        <begin position="56"/>
        <end position="85"/>
    </location>
</feature>
<evidence type="ECO:0000313" key="4">
    <source>
        <dbReference type="WBParaSite" id="HNAJ_0001050101-mRNA-1"/>
    </source>
</evidence>
<reference evidence="4" key="1">
    <citation type="submission" date="2017-02" db="UniProtKB">
        <authorList>
            <consortium name="WormBaseParasite"/>
        </authorList>
    </citation>
    <scope>IDENTIFICATION</scope>
</reference>
<evidence type="ECO:0000256" key="1">
    <source>
        <dbReference type="SAM" id="MobiDB-lite"/>
    </source>
</evidence>
<dbReference type="AlphaFoldDB" id="A0A0R3TS90"/>
<sequence>MLYLFEGPQSKEDEVKVAVHKVVDRVFVLEMPLYKGTLDQFSKELLNELNRALSLNPNAMKDEEEEENEDEEETVEVSPIVANSN</sequence>
<gene>
    <name evidence="2" type="ORF">HNAJ_LOCUS10496</name>
</gene>
<keyword evidence="3" id="KW-1185">Reference proteome</keyword>
<dbReference type="WBParaSite" id="HNAJ_0001050101-mRNA-1">
    <property type="protein sequence ID" value="HNAJ_0001050101-mRNA-1"/>
    <property type="gene ID" value="HNAJ_0001050101"/>
</dbReference>
<protein>
    <submittedName>
        <fullName evidence="4">TIR-NBS-LRR resistance protein</fullName>
    </submittedName>
</protein>
<dbReference type="Proteomes" id="UP000278807">
    <property type="component" value="Unassembled WGS sequence"/>
</dbReference>
<dbReference type="EMBL" id="UZAE01013077">
    <property type="protein sequence ID" value="VDO08078.1"/>
    <property type="molecule type" value="Genomic_DNA"/>
</dbReference>
<organism evidence="4">
    <name type="scientific">Rodentolepis nana</name>
    <name type="common">Dwarf tapeworm</name>
    <name type="synonym">Hymenolepis nana</name>
    <dbReference type="NCBI Taxonomy" id="102285"/>
    <lineage>
        <taxon>Eukaryota</taxon>
        <taxon>Metazoa</taxon>
        <taxon>Spiralia</taxon>
        <taxon>Lophotrochozoa</taxon>
        <taxon>Platyhelminthes</taxon>
        <taxon>Cestoda</taxon>
        <taxon>Eucestoda</taxon>
        <taxon>Cyclophyllidea</taxon>
        <taxon>Hymenolepididae</taxon>
        <taxon>Rodentolepis</taxon>
    </lineage>
</organism>
<name>A0A0R3TS90_RODNA</name>
<evidence type="ECO:0000313" key="2">
    <source>
        <dbReference type="EMBL" id="VDO08078.1"/>
    </source>
</evidence>
<accession>A0A0R3TS90</accession>
<proteinExistence type="predicted"/>
<feature type="compositionally biased region" description="Acidic residues" evidence="1">
    <location>
        <begin position="62"/>
        <end position="75"/>
    </location>
</feature>
<reference evidence="2 3" key="2">
    <citation type="submission" date="2018-11" db="EMBL/GenBank/DDBJ databases">
        <authorList>
            <consortium name="Pathogen Informatics"/>
        </authorList>
    </citation>
    <scope>NUCLEOTIDE SEQUENCE [LARGE SCALE GENOMIC DNA]</scope>
</reference>